<feature type="domain" description="Polymerase beta nucleotidyltransferase" evidence="1">
    <location>
        <begin position="65"/>
        <end position="133"/>
    </location>
</feature>
<evidence type="ECO:0000259" key="1">
    <source>
        <dbReference type="Pfam" id="PF18765"/>
    </source>
</evidence>
<sequence length="135" mass="15860">MAAVVWYNNAGVVIVLTPKQLAGYRAGWLERKKKREQELEARYKKAITLARKAAEHLKQAYQCRVFLFGSLLEKDKFMEHSDIDIATLNLSSEQNFWRVYAEVMDILHPFDFDLIELERIDPEVRDYILQKGLEL</sequence>
<dbReference type="InterPro" id="IPR024700">
    <property type="entry name" value="UCP020217"/>
</dbReference>
<dbReference type="Proteomes" id="UP000323166">
    <property type="component" value="Unassembled WGS sequence"/>
</dbReference>
<dbReference type="Gene3D" id="3.30.460.10">
    <property type="entry name" value="Beta Polymerase, domain 2"/>
    <property type="match status" value="1"/>
</dbReference>
<accession>A0A5S4ZPZ2</accession>
<dbReference type="Pfam" id="PF18765">
    <property type="entry name" value="Polbeta"/>
    <property type="match status" value="1"/>
</dbReference>
<keyword evidence="3" id="KW-1185">Reference proteome</keyword>
<dbReference type="AlphaFoldDB" id="A0A5S4ZPZ2"/>
<dbReference type="InterPro" id="IPR043519">
    <property type="entry name" value="NT_sf"/>
</dbReference>
<proteinExistence type="predicted"/>
<evidence type="ECO:0000313" key="2">
    <source>
        <dbReference type="EMBL" id="TYO93250.1"/>
    </source>
</evidence>
<organism evidence="2 3">
    <name type="scientific">Desulfallas thermosapovorans DSM 6562</name>
    <dbReference type="NCBI Taxonomy" id="1121431"/>
    <lineage>
        <taxon>Bacteria</taxon>
        <taxon>Bacillati</taxon>
        <taxon>Bacillota</taxon>
        <taxon>Clostridia</taxon>
        <taxon>Eubacteriales</taxon>
        <taxon>Desulfallaceae</taxon>
        <taxon>Desulfallas</taxon>
    </lineage>
</organism>
<gene>
    <name evidence="2" type="ORF">LX24_02779</name>
</gene>
<reference evidence="2 3" key="1">
    <citation type="submission" date="2019-07" db="EMBL/GenBank/DDBJ databases">
        <title>Genomic Encyclopedia of Type Strains, Phase I: the one thousand microbial genomes (KMG-I) project.</title>
        <authorList>
            <person name="Kyrpides N."/>
        </authorList>
    </citation>
    <scope>NUCLEOTIDE SEQUENCE [LARGE SCALE GENOMIC DNA]</scope>
    <source>
        <strain evidence="2 3">DSM 6562</strain>
    </source>
</reference>
<comment type="caution">
    <text evidence="2">The sequence shown here is derived from an EMBL/GenBank/DDBJ whole genome shotgun (WGS) entry which is preliminary data.</text>
</comment>
<dbReference type="CDD" id="cd05403">
    <property type="entry name" value="NT_KNTase_like"/>
    <property type="match status" value="1"/>
</dbReference>
<dbReference type="EMBL" id="VNHM01000021">
    <property type="protein sequence ID" value="TYO93250.1"/>
    <property type="molecule type" value="Genomic_DNA"/>
</dbReference>
<dbReference type="InterPro" id="IPR041633">
    <property type="entry name" value="Polbeta"/>
</dbReference>
<evidence type="ECO:0000313" key="3">
    <source>
        <dbReference type="Proteomes" id="UP000323166"/>
    </source>
</evidence>
<name>A0A5S4ZPZ2_9FIRM</name>
<dbReference type="SUPFAM" id="SSF81301">
    <property type="entry name" value="Nucleotidyltransferase"/>
    <property type="match status" value="1"/>
</dbReference>
<protein>
    <recommendedName>
        <fullName evidence="1">Polymerase beta nucleotidyltransferase domain-containing protein</fullName>
    </recommendedName>
</protein>
<dbReference type="PIRSF" id="PIRSF020217">
    <property type="entry name" value="UCP020217"/>
    <property type="match status" value="1"/>
</dbReference>